<dbReference type="PANTHER" id="PTHR35561">
    <property type="entry name" value="RNA 2',3'-CYCLIC PHOSPHODIESTERASE"/>
    <property type="match status" value="1"/>
</dbReference>
<dbReference type="EMBL" id="BKZW01000001">
    <property type="protein sequence ID" value="GER89366.1"/>
    <property type="molecule type" value="Genomic_DNA"/>
</dbReference>
<feature type="active site" description="Proton donor" evidence="2">
    <location>
        <position position="41"/>
    </location>
</feature>
<keyword evidence="1 2" id="KW-0378">Hydrolase</keyword>
<feature type="active site" description="Proton acceptor" evidence="2">
    <location>
        <position position="128"/>
    </location>
</feature>
<name>A0A5J4KVY2_9CHLR</name>
<reference evidence="3 4" key="1">
    <citation type="submission" date="2019-10" db="EMBL/GenBank/DDBJ databases">
        <title>Dictyobacter vulcani sp. nov., within the class Ktedonobacteria, isolated from soil of volcanic Mt. Zao.</title>
        <authorList>
            <person name="Zheng Y."/>
            <person name="Wang C.M."/>
            <person name="Sakai Y."/>
            <person name="Abe K."/>
            <person name="Yokota A."/>
            <person name="Yabe S."/>
        </authorList>
    </citation>
    <scope>NUCLEOTIDE SEQUENCE [LARGE SCALE GENOMIC DNA]</scope>
    <source>
        <strain evidence="3 4">W12</strain>
    </source>
</reference>
<feature type="short sequence motif" description="HXTX 1" evidence="2">
    <location>
        <begin position="41"/>
        <end position="44"/>
    </location>
</feature>
<comment type="similarity">
    <text evidence="2">Belongs to the 2H phosphoesterase superfamily. ThpR family.</text>
</comment>
<evidence type="ECO:0000256" key="1">
    <source>
        <dbReference type="ARBA" id="ARBA00022801"/>
    </source>
</evidence>
<protein>
    <recommendedName>
        <fullName evidence="2">RNA 2',3'-cyclic phosphodiesterase</fullName>
        <shortName evidence="2">RNA 2',3'-CPDase</shortName>
        <ecNumber evidence="2">3.1.4.58</ecNumber>
    </recommendedName>
</protein>
<evidence type="ECO:0000256" key="2">
    <source>
        <dbReference type="HAMAP-Rule" id="MF_01940"/>
    </source>
</evidence>
<dbReference type="GO" id="GO:0004113">
    <property type="term" value="F:2',3'-cyclic-nucleotide 3'-phosphodiesterase activity"/>
    <property type="evidence" value="ECO:0007669"/>
    <property type="project" value="InterPro"/>
</dbReference>
<dbReference type="Pfam" id="PF13563">
    <property type="entry name" value="2_5_RNA_ligase2"/>
    <property type="match status" value="1"/>
</dbReference>
<dbReference type="EC" id="3.1.4.58" evidence="2"/>
<gene>
    <name evidence="3" type="ORF">KDW_35280</name>
</gene>
<dbReference type="PANTHER" id="PTHR35561:SF1">
    <property type="entry name" value="RNA 2',3'-CYCLIC PHOSPHODIESTERASE"/>
    <property type="match status" value="1"/>
</dbReference>
<dbReference type="AlphaFoldDB" id="A0A5J4KVY2"/>
<dbReference type="RefSeq" id="WP_151757129.1">
    <property type="nucleotide sequence ID" value="NZ_BKZW01000001.1"/>
</dbReference>
<evidence type="ECO:0000313" key="4">
    <source>
        <dbReference type="Proteomes" id="UP000326912"/>
    </source>
</evidence>
<proteinExistence type="inferred from homology"/>
<dbReference type="InterPro" id="IPR009097">
    <property type="entry name" value="Cyclic_Pdiesterase"/>
</dbReference>
<dbReference type="Gene3D" id="3.90.1140.10">
    <property type="entry name" value="Cyclic phosphodiesterase"/>
    <property type="match status" value="1"/>
</dbReference>
<comment type="caution">
    <text evidence="3">The sequence shown here is derived from an EMBL/GenBank/DDBJ whole genome shotgun (WGS) entry which is preliminary data.</text>
</comment>
<dbReference type="SUPFAM" id="SSF55144">
    <property type="entry name" value="LigT-like"/>
    <property type="match status" value="1"/>
</dbReference>
<dbReference type="GO" id="GO:0008664">
    <property type="term" value="F:RNA 2',3'-cyclic 3'-phosphodiesterase activity"/>
    <property type="evidence" value="ECO:0007669"/>
    <property type="project" value="UniProtKB-EC"/>
</dbReference>
<organism evidence="3 4">
    <name type="scientific">Dictyobacter vulcani</name>
    <dbReference type="NCBI Taxonomy" id="2607529"/>
    <lineage>
        <taxon>Bacteria</taxon>
        <taxon>Bacillati</taxon>
        <taxon>Chloroflexota</taxon>
        <taxon>Ktedonobacteria</taxon>
        <taxon>Ktedonobacterales</taxon>
        <taxon>Dictyobacteraceae</taxon>
        <taxon>Dictyobacter</taxon>
    </lineage>
</organism>
<evidence type="ECO:0000313" key="3">
    <source>
        <dbReference type="EMBL" id="GER89366.1"/>
    </source>
</evidence>
<sequence length="143" mass="16145">MTRTFIALEMNKALQRHLSGFIHQVAPVLPGMKWVNPQGIHLTLAFLGELDDDQLQLLSAATRQAASQVAPFTYRLTRPGIFGSPRQPRVLWMGIEERTGSLTQLHRLLQQQLKQRDFPVETRPFSPHLTLARGKAPLVPGIY</sequence>
<comment type="catalytic activity">
    <reaction evidence="2">
        <text>a 3'-end 2',3'-cyclophospho-ribonucleotide-RNA + H2O = a 3'-end 2'-phospho-ribonucleotide-RNA + H(+)</text>
        <dbReference type="Rhea" id="RHEA:11828"/>
        <dbReference type="Rhea" id="RHEA-COMP:10464"/>
        <dbReference type="Rhea" id="RHEA-COMP:17353"/>
        <dbReference type="ChEBI" id="CHEBI:15377"/>
        <dbReference type="ChEBI" id="CHEBI:15378"/>
        <dbReference type="ChEBI" id="CHEBI:83064"/>
        <dbReference type="ChEBI" id="CHEBI:173113"/>
        <dbReference type="EC" id="3.1.4.58"/>
    </reaction>
</comment>
<dbReference type="NCBIfam" id="TIGR02258">
    <property type="entry name" value="2_5_ligase"/>
    <property type="match status" value="1"/>
</dbReference>
<accession>A0A5J4KVY2</accession>
<comment type="function">
    <text evidence="2">Hydrolyzes RNA 2',3'-cyclic phosphodiester to an RNA 2'-phosphomonoester.</text>
</comment>
<feature type="short sequence motif" description="HXTX 2" evidence="2">
    <location>
        <begin position="128"/>
        <end position="131"/>
    </location>
</feature>
<dbReference type="HAMAP" id="MF_01940">
    <property type="entry name" value="RNA_CPDase"/>
    <property type="match status" value="1"/>
</dbReference>
<dbReference type="InterPro" id="IPR004175">
    <property type="entry name" value="RNA_CPDase"/>
</dbReference>
<dbReference type="Proteomes" id="UP000326912">
    <property type="component" value="Unassembled WGS sequence"/>
</dbReference>
<keyword evidence="4" id="KW-1185">Reference proteome</keyword>